<accession>A0A9N9KBL5</accession>
<organism evidence="1 2">
    <name type="scientific">Dentiscutata erythropus</name>
    <dbReference type="NCBI Taxonomy" id="1348616"/>
    <lineage>
        <taxon>Eukaryota</taxon>
        <taxon>Fungi</taxon>
        <taxon>Fungi incertae sedis</taxon>
        <taxon>Mucoromycota</taxon>
        <taxon>Glomeromycotina</taxon>
        <taxon>Glomeromycetes</taxon>
        <taxon>Diversisporales</taxon>
        <taxon>Gigasporaceae</taxon>
        <taxon>Dentiscutata</taxon>
    </lineage>
</organism>
<feature type="non-terminal residue" evidence="1">
    <location>
        <position position="1"/>
    </location>
</feature>
<dbReference type="OrthoDB" id="76388at2759"/>
<proteinExistence type="predicted"/>
<keyword evidence="2" id="KW-1185">Reference proteome</keyword>
<evidence type="ECO:0000313" key="2">
    <source>
        <dbReference type="Proteomes" id="UP000789405"/>
    </source>
</evidence>
<dbReference type="Proteomes" id="UP000789405">
    <property type="component" value="Unassembled WGS sequence"/>
</dbReference>
<comment type="caution">
    <text evidence="1">The sequence shown here is derived from an EMBL/GenBank/DDBJ whole genome shotgun (WGS) entry which is preliminary data.</text>
</comment>
<name>A0A9N9KBL5_9GLOM</name>
<evidence type="ECO:0000313" key="1">
    <source>
        <dbReference type="EMBL" id="CAG8816842.1"/>
    </source>
</evidence>
<dbReference type="AlphaFoldDB" id="A0A9N9KBL5"/>
<reference evidence="1" key="1">
    <citation type="submission" date="2021-06" db="EMBL/GenBank/DDBJ databases">
        <authorList>
            <person name="Kallberg Y."/>
            <person name="Tangrot J."/>
            <person name="Rosling A."/>
        </authorList>
    </citation>
    <scope>NUCLEOTIDE SEQUENCE</scope>
    <source>
        <strain evidence="1">MA453B</strain>
    </source>
</reference>
<feature type="non-terminal residue" evidence="1">
    <location>
        <position position="59"/>
    </location>
</feature>
<protein>
    <submittedName>
        <fullName evidence="1">19765_t:CDS:1</fullName>
    </submittedName>
</protein>
<gene>
    <name evidence="1" type="ORF">DERYTH_LOCUS26343</name>
</gene>
<sequence length="59" mass="6334">PTVAFKIKINISVKIFLAIVLSGNININNDARGDKAFANGTTDDRVPFITNVINFGLDG</sequence>
<dbReference type="EMBL" id="CAJVPY010054443">
    <property type="protein sequence ID" value="CAG8816842.1"/>
    <property type="molecule type" value="Genomic_DNA"/>
</dbReference>